<dbReference type="EMBL" id="KN822075">
    <property type="protein sequence ID" value="KIM59303.1"/>
    <property type="molecule type" value="Genomic_DNA"/>
</dbReference>
<feature type="compositionally biased region" description="Low complexity" evidence="1">
    <location>
        <begin position="107"/>
        <end position="124"/>
    </location>
</feature>
<sequence>MMTTTLPAPGRRRPLHPSTMTSTTPPAPPDGDDDPTRARTHRAVSHLQRGQIHCRHRNTWITITAGPIHDSDHQHDIDIASPPPPPPRLSARPSPARWRRRQYRHPSTTMTTASTTGTMATTITRPLYSRTMVSTNIDGDDPTITTRVQRQDNSDDDRPSAITTPPPPHDDVDDDDPPTTTWTTATRSLPAPAPGRLVDNPSTPA</sequence>
<keyword evidence="3" id="KW-1185">Reference proteome</keyword>
<proteinExistence type="predicted"/>
<feature type="region of interest" description="Disordered" evidence="1">
    <location>
        <begin position="1"/>
        <end position="50"/>
    </location>
</feature>
<evidence type="ECO:0000313" key="3">
    <source>
        <dbReference type="Proteomes" id="UP000053989"/>
    </source>
</evidence>
<accession>A0A0C2ZBU3</accession>
<protein>
    <submittedName>
        <fullName evidence="2">Uncharacterized protein</fullName>
    </submittedName>
</protein>
<organism evidence="2 3">
    <name type="scientific">Scleroderma citrinum Foug A</name>
    <dbReference type="NCBI Taxonomy" id="1036808"/>
    <lineage>
        <taxon>Eukaryota</taxon>
        <taxon>Fungi</taxon>
        <taxon>Dikarya</taxon>
        <taxon>Basidiomycota</taxon>
        <taxon>Agaricomycotina</taxon>
        <taxon>Agaricomycetes</taxon>
        <taxon>Agaricomycetidae</taxon>
        <taxon>Boletales</taxon>
        <taxon>Sclerodermatineae</taxon>
        <taxon>Sclerodermataceae</taxon>
        <taxon>Scleroderma</taxon>
    </lineage>
</organism>
<dbReference type="AlphaFoldDB" id="A0A0C2ZBU3"/>
<dbReference type="HOGENOM" id="CLU_1338216_0_0_1"/>
<feature type="compositionally biased region" description="Basic and acidic residues" evidence="1">
    <location>
        <begin position="69"/>
        <end position="78"/>
    </location>
</feature>
<name>A0A0C2ZBU3_9AGAM</name>
<feature type="compositionally biased region" description="Polar residues" evidence="1">
    <location>
        <begin position="131"/>
        <end position="148"/>
    </location>
</feature>
<reference evidence="3" key="2">
    <citation type="submission" date="2015-01" db="EMBL/GenBank/DDBJ databases">
        <title>Evolutionary Origins and Diversification of the Mycorrhizal Mutualists.</title>
        <authorList>
            <consortium name="DOE Joint Genome Institute"/>
            <consortium name="Mycorrhizal Genomics Consortium"/>
            <person name="Kohler A."/>
            <person name="Kuo A."/>
            <person name="Nagy L.G."/>
            <person name="Floudas D."/>
            <person name="Copeland A."/>
            <person name="Barry K.W."/>
            <person name="Cichocki N."/>
            <person name="Veneault-Fourrey C."/>
            <person name="LaButti K."/>
            <person name="Lindquist E.A."/>
            <person name="Lipzen A."/>
            <person name="Lundell T."/>
            <person name="Morin E."/>
            <person name="Murat C."/>
            <person name="Riley R."/>
            <person name="Ohm R."/>
            <person name="Sun H."/>
            <person name="Tunlid A."/>
            <person name="Henrissat B."/>
            <person name="Grigoriev I.V."/>
            <person name="Hibbett D.S."/>
            <person name="Martin F."/>
        </authorList>
    </citation>
    <scope>NUCLEOTIDE SEQUENCE [LARGE SCALE GENOMIC DNA]</scope>
    <source>
        <strain evidence="3">Foug A</strain>
    </source>
</reference>
<reference evidence="2 3" key="1">
    <citation type="submission" date="2014-04" db="EMBL/GenBank/DDBJ databases">
        <authorList>
            <consortium name="DOE Joint Genome Institute"/>
            <person name="Kuo A."/>
            <person name="Kohler A."/>
            <person name="Nagy L.G."/>
            <person name="Floudas D."/>
            <person name="Copeland A."/>
            <person name="Barry K.W."/>
            <person name="Cichocki N."/>
            <person name="Veneault-Fourrey C."/>
            <person name="LaButti K."/>
            <person name="Lindquist E.A."/>
            <person name="Lipzen A."/>
            <person name="Lundell T."/>
            <person name="Morin E."/>
            <person name="Murat C."/>
            <person name="Sun H."/>
            <person name="Tunlid A."/>
            <person name="Henrissat B."/>
            <person name="Grigoriev I.V."/>
            <person name="Hibbett D.S."/>
            <person name="Martin F."/>
            <person name="Nordberg H.P."/>
            <person name="Cantor M.N."/>
            <person name="Hua S.X."/>
        </authorList>
    </citation>
    <scope>NUCLEOTIDE SEQUENCE [LARGE SCALE GENOMIC DNA]</scope>
    <source>
        <strain evidence="2 3">Foug A</strain>
    </source>
</reference>
<gene>
    <name evidence="2" type="ORF">SCLCIDRAFT_1027954</name>
</gene>
<feature type="compositionally biased region" description="Basic and acidic residues" evidence="1">
    <location>
        <begin position="149"/>
        <end position="159"/>
    </location>
</feature>
<dbReference type="InParanoid" id="A0A0C2ZBU3"/>
<feature type="region of interest" description="Disordered" evidence="1">
    <location>
        <begin position="67"/>
        <end position="205"/>
    </location>
</feature>
<dbReference type="Proteomes" id="UP000053989">
    <property type="component" value="Unassembled WGS sequence"/>
</dbReference>
<evidence type="ECO:0000313" key="2">
    <source>
        <dbReference type="EMBL" id="KIM59303.1"/>
    </source>
</evidence>
<evidence type="ECO:0000256" key="1">
    <source>
        <dbReference type="SAM" id="MobiDB-lite"/>
    </source>
</evidence>